<keyword evidence="3" id="KW-0238">DNA-binding</keyword>
<dbReference type="PRINTS" id="PR00039">
    <property type="entry name" value="HTHLYSR"/>
</dbReference>
<dbReference type="Gene3D" id="3.40.190.10">
    <property type="entry name" value="Periplasmic binding protein-like II"/>
    <property type="match status" value="2"/>
</dbReference>
<dbReference type="PROSITE" id="PS50931">
    <property type="entry name" value="HTH_LYSR"/>
    <property type="match status" value="1"/>
</dbReference>
<proteinExistence type="inferred from homology"/>
<evidence type="ECO:0000256" key="1">
    <source>
        <dbReference type="ARBA" id="ARBA00009437"/>
    </source>
</evidence>
<dbReference type="PANTHER" id="PTHR30346:SF28">
    <property type="entry name" value="HTH-TYPE TRANSCRIPTIONAL REGULATOR CYNR"/>
    <property type="match status" value="1"/>
</dbReference>
<comment type="similarity">
    <text evidence="1">Belongs to the LysR transcriptional regulatory family.</text>
</comment>
<feature type="domain" description="HTH lysR-type" evidence="5">
    <location>
        <begin position="1"/>
        <end position="58"/>
    </location>
</feature>
<protein>
    <submittedName>
        <fullName evidence="6">LysR family transcriptional regulator</fullName>
    </submittedName>
</protein>
<dbReference type="Pfam" id="PF00126">
    <property type="entry name" value="HTH_1"/>
    <property type="match status" value="1"/>
</dbReference>
<accession>A0A9D2M7X2</accession>
<evidence type="ECO:0000256" key="3">
    <source>
        <dbReference type="ARBA" id="ARBA00023125"/>
    </source>
</evidence>
<dbReference type="SUPFAM" id="SSF46785">
    <property type="entry name" value="Winged helix' DNA-binding domain"/>
    <property type="match status" value="1"/>
</dbReference>
<dbReference type="InterPro" id="IPR036390">
    <property type="entry name" value="WH_DNA-bd_sf"/>
</dbReference>
<dbReference type="Proteomes" id="UP000886803">
    <property type="component" value="Unassembled WGS sequence"/>
</dbReference>
<dbReference type="GO" id="GO:0003700">
    <property type="term" value="F:DNA-binding transcription factor activity"/>
    <property type="evidence" value="ECO:0007669"/>
    <property type="project" value="InterPro"/>
</dbReference>
<dbReference type="InterPro" id="IPR005119">
    <property type="entry name" value="LysR_subst-bd"/>
</dbReference>
<dbReference type="EMBL" id="DWYG01000145">
    <property type="protein sequence ID" value="HJB42538.1"/>
    <property type="molecule type" value="Genomic_DNA"/>
</dbReference>
<evidence type="ECO:0000256" key="2">
    <source>
        <dbReference type="ARBA" id="ARBA00023015"/>
    </source>
</evidence>
<dbReference type="Pfam" id="PF03466">
    <property type="entry name" value="LysR_substrate"/>
    <property type="match status" value="1"/>
</dbReference>
<dbReference type="PANTHER" id="PTHR30346">
    <property type="entry name" value="TRANSCRIPTIONAL DUAL REGULATOR HCAR-RELATED"/>
    <property type="match status" value="1"/>
</dbReference>
<dbReference type="CDD" id="cd05466">
    <property type="entry name" value="PBP2_LTTR_substrate"/>
    <property type="match status" value="1"/>
</dbReference>
<keyword evidence="2" id="KW-0805">Transcription regulation</keyword>
<sequence>MNTFQLSCFLQVAETLNFARAAEILHVTQPAVTQQIRSLEKELGVPLFHRTTRSVKLTQAGAAFLSDAQQIVALSERAVRRFAAPEPDAVRIVTIGCASAAELRLLAPALRAARQAEPTFHPHLRIIPFRHIFRQLEEGDLDAVVTVRQGPRPRGVYRELARLPIDCLFPEGALPQNLTEVTPDDLAGLPLVLFTPERVMPGLAALQGNLVGERSPADLNFVESIAAMLALVQAGYGAAMLPRGLAEPTPGVRTLPLAGAQAVSFGVYYRSLQGDAPLRAFVRALRESFAANGPCSDENA</sequence>
<keyword evidence="4" id="KW-0804">Transcription</keyword>
<dbReference type="GO" id="GO:0003677">
    <property type="term" value="F:DNA binding"/>
    <property type="evidence" value="ECO:0007669"/>
    <property type="project" value="UniProtKB-KW"/>
</dbReference>
<dbReference type="AlphaFoldDB" id="A0A9D2M7X2"/>
<dbReference type="FunFam" id="1.10.10.10:FF:000001">
    <property type="entry name" value="LysR family transcriptional regulator"/>
    <property type="match status" value="1"/>
</dbReference>
<dbReference type="InterPro" id="IPR036388">
    <property type="entry name" value="WH-like_DNA-bd_sf"/>
</dbReference>
<evidence type="ECO:0000313" key="7">
    <source>
        <dbReference type="Proteomes" id="UP000886803"/>
    </source>
</evidence>
<name>A0A9D2M7X2_9FIRM</name>
<comment type="caution">
    <text evidence="6">The sequence shown here is derived from an EMBL/GenBank/DDBJ whole genome shotgun (WGS) entry which is preliminary data.</text>
</comment>
<evidence type="ECO:0000256" key="4">
    <source>
        <dbReference type="ARBA" id="ARBA00023163"/>
    </source>
</evidence>
<evidence type="ECO:0000313" key="6">
    <source>
        <dbReference type="EMBL" id="HJB42538.1"/>
    </source>
</evidence>
<dbReference type="GO" id="GO:0032993">
    <property type="term" value="C:protein-DNA complex"/>
    <property type="evidence" value="ECO:0007669"/>
    <property type="project" value="TreeGrafter"/>
</dbReference>
<dbReference type="SUPFAM" id="SSF53850">
    <property type="entry name" value="Periplasmic binding protein-like II"/>
    <property type="match status" value="1"/>
</dbReference>
<reference evidence="6" key="2">
    <citation type="submission" date="2021-04" db="EMBL/GenBank/DDBJ databases">
        <authorList>
            <person name="Gilroy R."/>
        </authorList>
    </citation>
    <scope>NUCLEOTIDE SEQUENCE</scope>
    <source>
        <strain evidence="6">ChiBcec8-13705</strain>
    </source>
</reference>
<gene>
    <name evidence="6" type="ORF">H9945_08570</name>
</gene>
<dbReference type="InterPro" id="IPR000847">
    <property type="entry name" value="LysR_HTH_N"/>
</dbReference>
<dbReference type="Gene3D" id="1.10.10.10">
    <property type="entry name" value="Winged helix-like DNA-binding domain superfamily/Winged helix DNA-binding domain"/>
    <property type="match status" value="1"/>
</dbReference>
<evidence type="ECO:0000259" key="5">
    <source>
        <dbReference type="PROSITE" id="PS50931"/>
    </source>
</evidence>
<reference evidence="6" key="1">
    <citation type="journal article" date="2021" name="PeerJ">
        <title>Extensive microbial diversity within the chicken gut microbiome revealed by metagenomics and culture.</title>
        <authorList>
            <person name="Gilroy R."/>
            <person name="Ravi A."/>
            <person name="Getino M."/>
            <person name="Pursley I."/>
            <person name="Horton D.L."/>
            <person name="Alikhan N.F."/>
            <person name="Baker D."/>
            <person name="Gharbi K."/>
            <person name="Hall N."/>
            <person name="Watson M."/>
            <person name="Adriaenssens E.M."/>
            <person name="Foster-Nyarko E."/>
            <person name="Jarju S."/>
            <person name="Secka A."/>
            <person name="Antonio M."/>
            <person name="Oren A."/>
            <person name="Chaudhuri R.R."/>
            <person name="La Ragione R."/>
            <person name="Hildebrand F."/>
            <person name="Pallen M.J."/>
        </authorList>
    </citation>
    <scope>NUCLEOTIDE SEQUENCE</scope>
    <source>
        <strain evidence="6">ChiBcec8-13705</strain>
    </source>
</reference>
<organism evidence="6 7">
    <name type="scientific">Candidatus Gemmiger avicola</name>
    <dbReference type="NCBI Taxonomy" id="2838605"/>
    <lineage>
        <taxon>Bacteria</taxon>
        <taxon>Bacillati</taxon>
        <taxon>Bacillota</taxon>
        <taxon>Clostridia</taxon>
        <taxon>Eubacteriales</taxon>
        <taxon>Gemmiger</taxon>
    </lineage>
</organism>